<dbReference type="EMBL" id="BSWK01000029">
    <property type="protein sequence ID" value="GMB87273.1"/>
    <property type="molecule type" value="Genomic_DNA"/>
</dbReference>
<evidence type="ECO:0000313" key="2">
    <source>
        <dbReference type="EMBL" id="GMB87273.1"/>
    </source>
</evidence>
<keyword evidence="1" id="KW-0812">Transmembrane</keyword>
<accession>A0AAV5PHY3</accession>
<reference evidence="2" key="1">
    <citation type="submission" date="2023-04" db="EMBL/GenBank/DDBJ databases">
        <title>Draft genome sequences of Lactobacillus delbrueckii subsp. bulgaricus ME-900 and ME-901 with improved acid tolerance.</title>
        <authorList>
            <person name="Ishida T."/>
            <person name="Yamamoto E."/>
            <person name="Koizumi A."/>
            <person name="Fujiwara S."/>
            <person name="Makino S."/>
            <person name="Kano H."/>
            <person name="Kimura K."/>
        </authorList>
    </citation>
    <scope>NUCLEOTIDE SEQUENCE</scope>
    <source>
        <strain evidence="2">ME-900</strain>
    </source>
</reference>
<sequence>MKVFSVTLILFIFAYIVEQLTNRNSNYWSIIPISVVGLGSYELLRSDSVSDRVKKVINIITVVAAVLLAIILVYVALL</sequence>
<name>A0AAV5PHY3_LACDE</name>
<dbReference type="Proteomes" id="UP001165243">
    <property type="component" value="Unassembled WGS sequence"/>
</dbReference>
<proteinExistence type="predicted"/>
<dbReference type="AlphaFoldDB" id="A0AAV5PHY3"/>
<feature type="transmembrane region" description="Helical" evidence="1">
    <location>
        <begin position="56"/>
        <end position="77"/>
    </location>
</feature>
<keyword evidence="1" id="KW-1133">Transmembrane helix</keyword>
<evidence type="ECO:0000313" key="3">
    <source>
        <dbReference type="Proteomes" id="UP001165243"/>
    </source>
</evidence>
<evidence type="ECO:0000256" key="1">
    <source>
        <dbReference type="SAM" id="Phobius"/>
    </source>
</evidence>
<feature type="transmembrane region" description="Helical" evidence="1">
    <location>
        <begin position="29"/>
        <end position="44"/>
    </location>
</feature>
<gene>
    <name evidence="2" type="ORF">ME0900_16470</name>
</gene>
<organism evidence="2 3">
    <name type="scientific">Lactobacillus delbrueckii subsp. bulgaricus</name>
    <dbReference type="NCBI Taxonomy" id="1585"/>
    <lineage>
        <taxon>Bacteria</taxon>
        <taxon>Bacillati</taxon>
        <taxon>Bacillota</taxon>
        <taxon>Bacilli</taxon>
        <taxon>Lactobacillales</taxon>
        <taxon>Lactobacillaceae</taxon>
        <taxon>Lactobacillus</taxon>
    </lineage>
</organism>
<protein>
    <submittedName>
        <fullName evidence="2">Uncharacterized protein</fullName>
    </submittedName>
</protein>
<comment type="caution">
    <text evidence="2">The sequence shown here is derived from an EMBL/GenBank/DDBJ whole genome shotgun (WGS) entry which is preliminary data.</text>
</comment>
<keyword evidence="1" id="KW-0472">Membrane</keyword>